<sequence>MNSVPANMNKKKGFTLIELLVVIAIIGVLSSVVLASLNTARGRANDARRISDLKAIEIALALYYDNNGAYPIVNDPEIGGGVLSTRPLWSGVGGLGAALVPSFISSLPVDPINGRSFLFNLDVHPPPPQYGYYYNSDGQIYDLVAWFEQPNALDCSNNNYYFDTWGNDGILWCGNDFNAFKVEARIYEVNDNQ</sequence>
<evidence type="ECO:0000313" key="6">
    <source>
        <dbReference type="EMBL" id="PJB81569.1"/>
    </source>
</evidence>
<dbReference type="NCBIfam" id="TIGR02532">
    <property type="entry name" value="IV_pilin_GFxxxE"/>
    <property type="match status" value="1"/>
</dbReference>
<gene>
    <name evidence="6" type="ORF">CO088_04795</name>
</gene>
<dbReference type="GO" id="GO:0015628">
    <property type="term" value="P:protein secretion by the type II secretion system"/>
    <property type="evidence" value="ECO:0007669"/>
    <property type="project" value="InterPro"/>
</dbReference>
<keyword evidence="5" id="KW-0472">Membrane</keyword>
<dbReference type="PRINTS" id="PR00813">
    <property type="entry name" value="BCTERIALGSPG"/>
</dbReference>
<name>A0A2M8D5A3_9BACT</name>
<organism evidence="6 7">
    <name type="scientific">Candidatus Yonathbacteria bacterium CG_4_9_14_0_8_um_filter_46_47</name>
    <dbReference type="NCBI Taxonomy" id="1975106"/>
    <lineage>
        <taxon>Bacteria</taxon>
        <taxon>Candidatus Yonathiibacteriota</taxon>
    </lineage>
</organism>
<dbReference type="Gene3D" id="3.30.700.10">
    <property type="entry name" value="Glycoprotein, Type 4 Pilin"/>
    <property type="match status" value="1"/>
</dbReference>
<evidence type="ECO:0000256" key="2">
    <source>
        <dbReference type="ARBA" id="ARBA00022481"/>
    </source>
</evidence>
<dbReference type="PANTHER" id="PTHR30093">
    <property type="entry name" value="GENERAL SECRETION PATHWAY PROTEIN G"/>
    <property type="match status" value="1"/>
</dbReference>
<dbReference type="InterPro" id="IPR045584">
    <property type="entry name" value="Pilin-like"/>
</dbReference>
<evidence type="ECO:0000256" key="4">
    <source>
        <dbReference type="ARBA" id="ARBA00022989"/>
    </source>
</evidence>
<keyword evidence="2" id="KW-0488">Methylation</keyword>
<evidence type="ECO:0000256" key="1">
    <source>
        <dbReference type="ARBA" id="ARBA00004167"/>
    </source>
</evidence>
<dbReference type="Pfam" id="PF07963">
    <property type="entry name" value="N_methyl"/>
    <property type="match status" value="1"/>
</dbReference>
<dbReference type="GO" id="GO:0015627">
    <property type="term" value="C:type II protein secretion system complex"/>
    <property type="evidence" value="ECO:0007669"/>
    <property type="project" value="InterPro"/>
</dbReference>
<dbReference type="SUPFAM" id="SSF54523">
    <property type="entry name" value="Pili subunits"/>
    <property type="match status" value="1"/>
</dbReference>
<dbReference type="GO" id="GO:0016020">
    <property type="term" value="C:membrane"/>
    <property type="evidence" value="ECO:0007669"/>
    <property type="project" value="UniProtKB-SubCell"/>
</dbReference>
<evidence type="ECO:0000313" key="7">
    <source>
        <dbReference type="Proteomes" id="UP000229236"/>
    </source>
</evidence>
<keyword evidence="3" id="KW-0812">Transmembrane</keyword>
<dbReference type="InterPro" id="IPR012902">
    <property type="entry name" value="N_methyl_site"/>
</dbReference>
<proteinExistence type="predicted"/>
<dbReference type="EMBL" id="PFTM01000077">
    <property type="protein sequence ID" value="PJB81569.1"/>
    <property type="molecule type" value="Genomic_DNA"/>
</dbReference>
<protein>
    <recommendedName>
        <fullName evidence="8">Type II secretion system protein GspG C-terminal domain-containing protein</fullName>
    </recommendedName>
</protein>
<evidence type="ECO:0000256" key="5">
    <source>
        <dbReference type="ARBA" id="ARBA00023136"/>
    </source>
</evidence>
<evidence type="ECO:0000256" key="3">
    <source>
        <dbReference type="ARBA" id="ARBA00022692"/>
    </source>
</evidence>
<reference evidence="7" key="1">
    <citation type="submission" date="2017-09" db="EMBL/GenBank/DDBJ databases">
        <title>Depth-based differentiation of microbial function through sediment-hosted aquifers and enrichment of novel symbionts in the deep terrestrial subsurface.</title>
        <authorList>
            <person name="Probst A.J."/>
            <person name="Ladd B."/>
            <person name="Jarett J.K."/>
            <person name="Geller-Mcgrath D.E."/>
            <person name="Sieber C.M.K."/>
            <person name="Emerson J.B."/>
            <person name="Anantharaman K."/>
            <person name="Thomas B.C."/>
            <person name="Malmstrom R."/>
            <person name="Stieglmeier M."/>
            <person name="Klingl A."/>
            <person name="Woyke T."/>
            <person name="Ryan C.M."/>
            <person name="Banfield J.F."/>
        </authorList>
    </citation>
    <scope>NUCLEOTIDE SEQUENCE [LARGE SCALE GENOMIC DNA]</scope>
</reference>
<accession>A0A2M8D5A3</accession>
<comment type="caution">
    <text evidence="6">The sequence shown here is derived from an EMBL/GenBank/DDBJ whole genome shotgun (WGS) entry which is preliminary data.</text>
</comment>
<dbReference type="PROSITE" id="PS00409">
    <property type="entry name" value="PROKAR_NTER_METHYL"/>
    <property type="match status" value="1"/>
</dbReference>
<dbReference type="InterPro" id="IPR000983">
    <property type="entry name" value="Bac_GSPG_pilin"/>
</dbReference>
<keyword evidence="4" id="KW-1133">Transmembrane helix</keyword>
<dbReference type="AlphaFoldDB" id="A0A2M8D5A3"/>
<dbReference type="PANTHER" id="PTHR30093:SF44">
    <property type="entry name" value="TYPE II SECRETION SYSTEM CORE PROTEIN G"/>
    <property type="match status" value="1"/>
</dbReference>
<comment type="subcellular location">
    <subcellularLocation>
        <location evidence="1">Membrane</location>
        <topology evidence="1">Single-pass membrane protein</topology>
    </subcellularLocation>
</comment>
<evidence type="ECO:0008006" key="8">
    <source>
        <dbReference type="Google" id="ProtNLM"/>
    </source>
</evidence>
<dbReference type="Proteomes" id="UP000229236">
    <property type="component" value="Unassembled WGS sequence"/>
</dbReference>